<proteinExistence type="predicted"/>
<dbReference type="InterPro" id="IPR004089">
    <property type="entry name" value="MCPsignal_dom"/>
</dbReference>
<dbReference type="PROSITE" id="PS50111">
    <property type="entry name" value="CHEMOTAXIS_TRANSDUC_2"/>
    <property type="match status" value="1"/>
</dbReference>
<evidence type="ECO:0000313" key="4">
    <source>
        <dbReference type="EMBL" id="SBW05678.1"/>
    </source>
</evidence>
<sequence length="336" mass="35946">MVVSSIKLSEIMDKEFWQKFQDAFSRATGLAVLTVDNEGPVSEGSNFTEFCMQLNRGNAEGARRCNACDLKGGKASRDSGKPCVYECHAGLVDMAAPIVVENQQIGAVLAGQVLPEPPDEAKFRRIAAELGVDPDAYWAAVQKVPQQPREKIDAAAELLHVVATKIGEVWRQKALIDDMSGSIRDDVAEIRNSLSKLATEQGKIGETQTKLDTALSDVSGTVERIGAVASGIRTIANQTRLLGLNASIEAARAGEFGQGFSVVAQEVRTLSAQSVRTVDEINQFADSIRANIDAISGAVSVSLDATRQETEFLGELVEACDKIAARSDAISRHVSA</sequence>
<keyword evidence="4" id="KW-0418">Kinase</keyword>
<dbReference type="GO" id="GO:0016301">
    <property type="term" value="F:kinase activity"/>
    <property type="evidence" value="ECO:0007669"/>
    <property type="project" value="UniProtKB-KW"/>
</dbReference>
<dbReference type="PANTHER" id="PTHR32089:SF112">
    <property type="entry name" value="LYSOZYME-LIKE PROTEIN-RELATED"/>
    <property type="match status" value="1"/>
</dbReference>
<dbReference type="Gene3D" id="1.10.287.950">
    <property type="entry name" value="Methyl-accepting chemotaxis protein"/>
    <property type="match status" value="1"/>
</dbReference>
<dbReference type="AlphaFoldDB" id="A0A212K235"/>
<dbReference type="PANTHER" id="PTHR32089">
    <property type="entry name" value="METHYL-ACCEPTING CHEMOTAXIS PROTEIN MCPB"/>
    <property type="match status" value="1"/>
</dbReference>
<dbReference type="SMART" id="SM00283">
    <property type="entry name" value="MA"/>
    <property type="match status" value="1"/>
</dbReference>
<dbReference type="SUPFAM" id="SSF58104">
    <property type="entry name" value="Methyl-accepting chemotaxis protein (MCP) signaling domain"/>
    <property type="match status" value="1"/>
</dbReference>
<dbReference type="InterPro" id="IPR018771">
    <property type="entry name" value="PocR_dom"/>
</dbReference>
<gene>
    <name evidence="4" type="ORF">KL86APRO_12011</name>
</gene>
<name>A0A212K235_9PROT</name>
<feature type="domain" description="Methyl-accepting transducer" evidence="3">
    <location>
        <begin position="146"/>
        <end position="336"/>
    </location>
</feature>
<keyword evidence="4" id="KW-0808">Transferase</keyword>
<dbReference type="GO" id="GO:0016020">
    <property type="term" value="C:membrane"/>
    <property type="evidence" value="ECO:0007669"/>
    <property type="project" value="InterPro"/>
</dbReference>
<evidence type="ECO:0000256" key="1">
    <source>
        <dbReference type="ARBA" id="ARBA00023224"/>
    </source>
</evidence>
<accession>A0A212K235</accession>
<dbReference type="Pfam" id="PF10114">
    <property type="entry name" value="PocR"/>
    <property type="match status" value="1"/>
</dbReference>
<organism evidence="4">
    <name type="scientific">uncultured Alphaproteobacteria bacterium</name>
    <dbReference type="NCBI Taxonomy" id="91750"/>
    <lineage>
        <taxon>Bacteria</taxon>
        <taxon>Pseudomonadati</taxon>
        <taxon>Pseudomonadota</taxon>
        <taxon>Alphaproteobacteria</taxon>
        <taxon>environmental samples</taxon>
    </lineage>
</organism>
<dbReference type="EMBL" id="FLUO01000001">
    <property type="protein sequence ID" value="SBW05678.1"/>
    <property type="molecule type" value="Genomic_DNA"/>
</dbReference>
<reference evidence="4" key="1">
    <citation type="submission" date="2016-04" db="EMBL/GenBank/DDBJ databases">
        <authorList>
            <person name="Evans L.H."/>
            <person name="Alamgir A."/>
            <person name="Owens N."/>
            <person name="Weber N.D."/>
            <person name="Virtaneva K."/>
            <person name="Barbian K."/>
            <person name="Babar A."/>
            <person name="Rosenke K."/>
        </authorList>
    </citation>
    <scope>NUCLEOTIDE SEQUENCE</scope>
    <source>
        <strain evidence="4">86</strain>
    </source>
</reference>
<evidence type="ECO:0000256" key="2">
    <source>
        <dbReference type="PROSITE-ProRule" id="PRU00284"/>
    </source>
</evidence>
<evidence type="ECO:0000259" key="3">
    <source>
        <dbReference type="PROSITE" id="PS50111"/>
    </source>
</evidence>
<protein>
    <submittedName>
        <fullName evidence="4">Transcriptional regulator, histidine kinase sensor</fullName>
    </submittedName>
</protein>
<dbReference type="GO" id="GO:0007165">
    <property type="term" value="P:signal transduction"/>
    <property type="evidence" value="ECO:0007669"/>
    <property type="project" value="UniProtKB-KW"/>
</dbReference>
<keyword evidence="1 2" id="KW-0807">Transducer</keyword>
<dbReference type="Pfam" id="PF00015">
    <property type="entry name" value="MCPsignal"/>
    <property type="match status" value="1"/>
</dbReference>